<evidence type="ECO:0000256" key="1">
    <source>
        <dbReference type="SAM" id="MobiDB-lite"/>
    </source>
</evidence>
<accession>A0ABP9S1A7</accession>
<evidence type="ECO:0000313" key="3">
    <source>
        <dbReference type="Proteomes" id="UP001501570"/>
    </source>
</evidence>
<name>A0ABP9S1A7_9ACTN</name>
<dbReference type="Proteomes" id="UP001501570">
    <property type="component" value="Unassembled WGS sequence"/>
</dbReference>
<proteinExistence type="predicted"/>
<gene>
    <name evidence="2" type="ORF">GCM10023322_44700</name>
</gene>
<reference evidence="3" key="1">
    <citation type="journal article" date="2019" name="Int. J. Syst. Evol. Microbiol.">
        <title>The Global Catalogue of Microorganisms (GCM) 10K type strain sequencing project: providing services to taxonomists for standard genome sequencing and annotation.</title>
        <authorList>
            <consortium name="The Broad Institute Genomics Platform"/>
            <consortium name="The Broad Institute Genome Sequencing Center for Infectious Disease"/>
            <person name="Wu L."/>
            <person name="Ma J."/>
        </authorList>
    </citation>
    <scope>NUCLEOTIDE SEQUENCE [LARGE SCALE GENOMIC DNA]</scope>
    <source>
        <strain evidence="3">JCM 18304</strain>
    </source>
</reference>
<sequence>MGGGPSGTGRSRPRPRTNRPEGRRSTPAAVGSQDTLIAPSLEVRAHGSHTQIHLWIAQLGVPDDVACRPPNDRGVFGDVSVAWWGPVRRRGEHGCVRDATASVPRQ</sequence>
<evidence type="ECO:0000313" key="2">
    <source>
        <dbReference type="EMBL" id="GAA5190171.1"/>
    </source>
</evidence>
<organism evidence="2 3">
    <name type="scientific">Rugosimonospora acidiphila</name>
    <dbReference type="NCBI Taxonomy" id="556531"/>
    <lineage>
        <taxon>Bacteria</taxon>
        <taxon>Bacillati</taxon>
        <taxon>Actinomycetota</taxon>
        <taxon>Actinomycetes</taxon>
        <taxon>Micromonosporales</taxon>
        <taxon>Micromonosporaceae</taxon>
        <taxon>Rugosimonospora</taxon>
    </lineage>
</organism>
<dbReference type="EMBL" id="BAABJQ010000013">
    <property type="protein sequence ID" value="GAA5190171.1"/>
    <property type="molecule type" value="Genomic_DNA"/>
</dbReference>
<keyword evidence="3" id="KW-1185">Reference proteome</keyword>
<comment type="caution">
    <text evidence="2">The sequence shown here is derived from an EMBL/GenBank/DDBJ whole genome shotgun (WGS) entry which is preliminary data.</text>
</comment>
<protein>
    <submittedName>
        <fullName evidence="2">Uncharacterized protein</fullName>
    </submittedName>
</protein>
<feature type="region of interest" description="Disordered" evidence="1">
    <location>
        <begin position="1"/>
        <end position="35"/>
    </location>
</feature>